<feature type="domain" description="SHSP" evidence="4">
    <location>
        <begin position="27"/>
        <end position="137"/>
    </location>
</feature>
<keyword evidence="1" id="KW-0346">Stress response</keyword>
<evidence type="ECO:0000256" key="2">
    <source>
        <dbReference type="PROSITE-ProRule" id="PRU00285"/>
    </source>
</evidence>
<accession>A0A7C3UGZ0</accession>
<dbReference type="GO" id="GO:0009408">
    <property type="term" value="P:response to heat"/>
    <property type="evidence" value="ECO:0007669"/>
    <property type="project" value="InterPro"/>
</dbReference>
<dbReference type="Pfam" id="PF00011">
    <property type="entry name" value="HSP20"/>
    <property type="match status" value="1"/>
</dbReference>
<reference evidence="5" key="1">
    <citation type="journal article" date="2020" name="mSystems">
        <title>Genome- and Community-Level Interaction Insights into Carbon Utilization and Element Cycling Functions of Hydrothermarchaeota in Hydrothermal Sediment.</title>
        <authorList>
            <person name="Zhou Z."/>
            <person name="Liu Y."/>
            <person name="Xu W."/>
            <person name="Pan J."/>
            <person name="Luo Z.H."/>
            <person name="Li M."/>
        </authorList>
    </citation>
    <scope>NUCLEOTIDE SEQUENCE [LARGE SCALE GENOMIC DNA]</scope>
    <source>
        <strain evidence="6">SpSt-62</strain>
        <strain evidence="5">SpSt-97</strain>
    </source>
</reference>
<comment type="similarity">
    <text evidence="2 3">Belongs to the small heat shock protein (HSP20) family.</text>
</comment>
<dbReference type="EMBL" id="DTPI01000006">
    <property type="protein sequence ID" value="HGE65695.1"/>
    <property type="molecule type" value="Genomic_DNA"/>
</dbReference>
<dbReference type="PANTHER" id="PTHR46733">
    <property type="entry name" value="26.5 KDA HEAT SHOCK PROTEIN, MITOCHONDRIAL"/>
    <property type="match status" value="1"/>
</dbReference>
<dbReference type="InterPro" id="IPR002068">
    <property type="entry name" value="A-crystallin/Hsp20_dom"/>
</dbReference>
<evidence type="ECO:0000256" key="3">
    <source>
        <dbReference type="RuleBase" id="RU003616"/>
    </source>
</evidence>
<dbReference type="SUPFAM" id="SSF49764">
    <property type="entry name" value="HSP20-like chaperones"/>
    <property type="match status" value="1"/>
</dbReference>
<dbReference type="AlphaFoldDB" id="A0A7C3UGZ0"/>
<organism evidence="5">
    <name type="scientific">Geoglobus ahangari</name>
    <dbReference type="NCBI Taxonomy" id="113653"/>
    <lineage>
        <taxon>Archaea</taxon>
        <taxon>Methanobacteriati</taxon>
        <taxon>Methanobacteriota</taxon>
        <taxon>Archaeoglobi</taxon>
        <taxon>Archaeoglobales</taxon>
        <taxon>Archaeoglobaceae</taxon>
        <taxon>Geoglobus</taxon>
    </lineage>
</organism>
<protein>
    <submittedName>
        <fullName evidence="5">Hsp20/alpha crystallin family protein</fullName>
    </submittedName>
</protein>
<dbReference type="CDD" id="cd06464">
    <property type="entry name" value="ACD_sHsps-like"/>
    <property type="match status" value="1"/>
</dbReference>
<dbReference type="PROSITE" id="PS01031">
    <property type="entry name" value="SHSP"/>
    <property type="match status" value="1"/>
</dbReference>
<evidence type="ECO:0000259" key="4">
    <source>
        <dbReference type="PROSITE" id="PS01031"/>
    </source>
</evidence>
<evidence type="ECO:0000313" key="5">
    <source>
        <dbReference type="EMBL" id="HGE65695.1"/>
    </source>
</evidence>
<name>A0A7C3UGZ0_9EURY</name>
<dbReference type="InterPro" id="IPR008978">
    <property type="entry name" value="HSP20-like_chaperone"/>
</dbReference>
<dbReference type="Gene3D" id="2.60.40.790">
    <property type="match status" value="1"/>
</dbReference>
<dbReference type="InterPro" id="IPR044587">
    <property type="entry name" value="HSP21-like"/>
</dbReference>
<evidence type="ECO:0000256" key="1">
    <source>
        <dbReference type="ARBA" id="ARBA00023016"/>
    </source>
</evidence>
<sequence>MRLFDPFEELRKMQERVARLLEEFDRFTTTEITVPIDVIDEDDKIRVVADLPGFNKENIEVFIEDSDLIIRAHRKEEVKEKGKNYIRQERKYGEVYRRVALPVEVDVEKIKARYNNGVLEIELPKVAVRERKVIKIE</sequence>
<gene>
    <name evidence="6" type="ORF">ENT89_06495</name>
    <name evidence="5" type="ORF">ENX77_00955</name>
</gene>
<evidence type="ECO:0000313" key="6">
    <source>
        <dbReference type="EMBL" id="HGU59779.1"/>
    </source>
</evidence>
<proteinExistence type="inferred from homology"/>
<dbReference type="PANTHER" id="PTHR46733:SF4">
    <property type="entry name" value="HEAT SHOCK PROTEIN 21, CHLOROPLASTIC"/>
    <property type="match status" value="1"/>
</dbReference>
<dbReference type="EMBL" id="DTAK01000047">
    <property type="protein sequence ID" value="HGU59779.1"/>
    <property type="molecule type" value="Genomic_DNA"/>
</dbReference>
<comment type="caution">
    <text evidence="5">The sequence shown here is derived from an EMBL/GenBank/DDBJ whole genome shotgun (WGS) entry which is preliminary data.</text>
</comment>